<keyword evidence="1" id="KW-0812">Transmembrane</keyword>
<dbReference type="AlphaFoldDB" id="A0A2H3JIU3"/>
<keyword evidence="1" id="KW-1133">Transmembrane helix</keyword>
<protein>
    <submittedName>
        <fullName evidence="2">Uncharacterized protein</fullName>
    </submittedName>
</protein>
<evidence type="ECO:0000313" key="2">
    <source>
        <dbReference type="EMBL" id="PCH39793.1"/>
    </source>
</evidence>
<organism evidence="2 3">
    <name type="scientific">Wolfiporia cocos (strain MD-104)</name>
    <name type="common">Brown rot fungus</name>
    <dbReference type="NCBI Taxonomy" id="742152"/>
    <lineage>
        <taxon>Eukaryota</taxon>
        <taxon>Fungi</taxon>
        <taxon>Dikarya</taxon>
        <taxon>Basidiomycota</taxon>
        <taxon>Agaricomycotina</taxon>
        <taxon>Agaricomycetes</taxon>
        <taxon>Polyporales</taxon>
        <taxon>Phaeolaceae</taxon>
        <taxon>Wolfiporia</taxon>
    </lineage>
</organism>
<evidence type="ECO:0000256" key="1">
    <source>
        <dbReference type="SAM" id="Phobius"/>
    </source>
</evidence>
<dbReference type="STRING" id="742152.A0A2H3JIU3"/>
<feature type="transmembrane region" description="Helical" evidence="1">
    <location>
        <begin position="5"/>
        <end position="22"/>
    </location>
</feature>
<sequence>MIIGIFRLIAPISIVFCCIVWVSDGGYYSPWLAVYAYLEALFYPTVYLPRKSGPAATPVPPQAERQTSFDRLLPYLCRTDKATGWFYARKPTIHIQRENLRELLIWALFNTEMDKVEHV</sequence>
<name>A0A2H3JIU3_WOLCO</name>
<accession>A0A2H3JIU3</accession>
<evidence type="ECO:0000313" key="3">
    <source>
        <dbReference type="Proteomes" id="UP000218811"/>
    </source>
</evidence>
<keyword evidence="3" id="KW-1185">Reference proteome</keyword>
<feature type="transmembrane region" description="Helical" evidence="1">
    <location>
        <begin position="28"/>
        <end position="48"/>
    </location>
</feature>
<reference evidence="2 3" key="1">
    <citation type="journal article" date="2012" name="Science">
        <title>The Paleozoic origin of enzymatic lignin decomposition reconstructed from 31 fungal genomes.</title>
        <authorList>
            <person name="Floudas D."/>
            <person name="Binder M."/>
            <person name="Riley R."/>
            <person name="Barry K."/>
            <person name="Blanchette R.A."/>
            <person name="Henrissat B."/>
            <person name="Martinez A.T."/>
            <person name="Otillar R."/>
            <person name="Spatafora J.W."/>
            <person name="Yadav J.S."/>
            <person name="Aerts A."/>
            <person name="Benoit I."/>
            <person name="Boyd A."/>
            <person name="Carlson A."/>
            <person name="Copeland A."/>
            <person name="Coutinho P.M."/>
            <person name="de Vries R.P."/>
            <person name="Ferreira P."/>
            <person name="Findley K."/>
            <person name="Foster B."/>
            <person name="Gaskell J."/>
            <person name="Glotzer D."/>
            <person name="Gorecki P."/>
            <person name="Heitman J."/>
            <person name="Hesse C."/>
            <person name="Hori C."/>
            <person name="Igarashi K."/>
            <person name="Jurgens J.A."/>
            <person name="Kallen N."/>
            <person name="Kersten P."/>
            <person name="Kohler A."/>
            <person name="Kuees U."/>
            <person name="Kumar T.K.A."/>
            <person name="Kuo A."/>
            <person name="LaButti K."/>
            <person name="Larrondo L.F."/>
            <person name="Lindquist E."/>
            <person name="Ling A."/>
            <person name="Lombard V."/>
            <person name="Lucas S."/>
            <person name="Lundell T."/>
            <person name="Martin R."/>
            <person name="McLaughlin D.J."/>
            <person name="Morgenstern I."/>
            <person name="Morin E."/>
            <person name="Murat C."/>
            <person name="Nagy L.G."/>
            <person name="Nolan M."/>
            <person name="Ohm R.A."/>
            <person name="Patyshakuliyeva A."/>
            <person name="Rokas A."/>
            <person name="Ruiz-Duenas F.J."/>
            <person name="Sabat G."/>
            <person name="Salamov A."/>
            <person name="Samejima M."/>
            <person name="Schmutz J."/>
            <person name="Slot J.C."/>
            <person name="St John F."/>
            <person name="Stenlid J."/>
            <person name="Sun H."/>
            <person name="Sun S."/>
            <person name="Syed K."/>
            <person name="Tsang A."/>
            <person name="Wiebenga A."/>
            <person name="Young D."/>
            <person name="Pisabarro A."/>
            <person name="Eastwood D.C."/>
            <person name="Martin F."/>
            <person name="Cullen D."/>
            <person name="Grigoriev I.V."/>
            <person name="Hibbett D.S."/>
        </authorList>
    </citation>
    <scope>NUCLEOTIDE SEQUENCE [LARGE SCALE GENOMIC DNA]</scope>
    <source>
        <strain evidence="2 3">MD-104</strain>
    </source>
</reference>
<dbReference type="EMBL" id="KB468053">
    <property type="protein sequence ID" value="PCH39793.1"/>
    <property type="molecule type" value="Genomic_DNA"/>
</dbReference>
<keyword evidence="1" id="KW-0472">Membrane</keyword>
<proteinExistence type="predicted"/>
<gene>
    <name evidence="2" type="ORF">WOLCODRAFT_68682</name>
</gene>
<dbReference type="Proteomes" id="UP000218811">
    <property type="component" value="Unassembled WGS sequence"/>
</dbReference>